<dbReference type="Gene3D" id="3.30.1540.10">
    <property type="entry name" value="formyl-coa transferase, domain 3"/>
    <property type="match status" value="1"/>
</dbReference>
<evidence type="ECO:0000256" key="1">
    <source>
        <dbReference type="ARBA" id="ARBA00022679"/>
    </source>
</evidence>
<dbReference type="GO" id="GO:0008410">
    <property type="term" value="F:CoA-transferase activity"/>
    <property type="evidence" value="ECO:0007669"/>
    <property type="project" value="TreeGrafter"/>
</dbReference>
<reference evidence="2" key="1">
    <citation type="submission" date="2008-01" db="EMBL/GenBank/DDBJ databases">
        <title>Complete sequence of chromosome of Caulobacter sp. K31.</title>
        <authorList>
            <consortium name="US DOE Joint Genome Institute"/>
            <person name="Copeland A."/>
            <person name="Lucas S."/>
            <person name="Lapidus A."/>
            <person name="Barry K."/>
            <person name="Glavina del Rio T."/>
            <person name="Dalin E."/>
            <person name="Tice H."/>
            <person name="Pitluck S."/>
            <person name="Bruce D."/>
            <person name="Goodwin L."/>
            <person name="Thompson L.S."/>
            <person name="Brettin T."/>
            <person name="Detter J.C."/>
            <person name="Han C."/>
            <person name="Schmutz J."/>
            <person name="Larimer F."/>
            <person name="Land M."/>
            <person name="Hauser L."/>
            <person name="Kyrpides N."/>
            <person name="Kim E."/>
            <person name="Stephens C."/>
            <person name="Richardson P."/>
        </authorList>
    </citation>
    <scope>NUCLEOTIDE SEQUENCE [LARGE SCALE GENOMIC DNA]</scope>
    <source>
        <strain evidence="2">K31</strain>
    </source>
</reference>
<dbReference type="eggNOG" id="COG1804">
    <property type="taxonomic scope" value="Bacteria"/>
</dbReference>
<dbReference type="InterPro" id="IPR050483">
    <property type="entry name" value="CoA-transferase_III_domain"/>
</dbReference>
<dbReference type="AlphaFoldDB" id="B0T6G5"/>
<name>B0T6G5_CAUSK</name>
<dbReference type="HOGENOM" id="CLU_033975_2_1_5"/>
<dbReference type="Pfam" id="PF02515">
    <property type="entry name" value="CoA_transf_3"/>
    <property type="match status" value="1"/>
</dbReference>
<dbReference type="PANTHER" id="PTHR48207:SF4">
    <property type="entry name" value="BLL6097 PROTEIN"/>
    <property type="match status" value="1"/>
</dbReference>
<accession>B0T6G5</accession>
<dbReference type="InterPro" id="IPR023606">
    <property type="entry name" value="CoA-Trfase_III_dom_1_sf"/>
</dbReference>
<dbReference type="EMBL" id="CP000927">
    <property type="protein sequence ID" value="ABZ69582.1"/>
    <property type="molecule type" value="Genomic_DNA"/>
</dbReference>
<evidence type="ECO:0000313" key="2">
    <source>
        <dbReference type="EMBL" id="ABZ69582.1"/>
    </source>
</evidence>
<dbReference type="InterPro" id="IPR044855">
    <property type="entry name" value="CoA-Trfase_III_dom3_sf"/>
</dbReference>
<dbReference type="Gene3D" id="3.40.50.10540">
    <property type="entry name" value="Crotonobetainyl-coa:carnitine coa-transferase, domain 1"/>
    <property type="match status" value="1"/>
</dbReference>
<dbReference type="KEGG" id="cak:Caul_0445"/>
<protein>
    <submittedName>
        <fullName evidence="2">L-carnitine dehydratase/bile acid-inducible protein F</fullName>
    </submittedName>
</protein>
<dbReference type="InterPro" id="IPR003673">
    <property type="entry name" value="CoA-Trfase_fam_III"/>
</dbReference>
<sequence length="405" mass="43373">MSKIATPDPGPTGPLKGVRIVDHTTILFGPYATQILADLGADVIKVEAVDSTGKAGGDAWRGIGPTPPGGEGLGPLFMMTNRNKRSVALDLRTDEGAAQMRTLLATADVFVSNTRASALDRLGLGYEQVSAAHPALIYAHASGYGAQGPYAGRAAYDDVIQAGSGLSHLVGRTDPEGRPRYVPSVMADKISGLFLAQAITAALYARARDGRGQFIETPMLECMVSFNMVEHLFGHVSEPPVGPMGYPRLFNAGRRPLRTGDGYIAVLPYDLAAWRRLLQALNLESSLIDDPVYFGPSGPELERLCPRLEAALQSASAEVWVERLLAIDLAVAKVNSLNDVLADPHLEQVGMFETFEHPAFGPYRAIRHPVRYSQTPANIYRHPPALGEHTAEVASEISAAGEDQA</sequence>
<proteinExistence type="predicted"/>
<keyword evidence="1" id="KW-0808">Transferase</keyword>
<gene>
    <name evidence="2" type="ordered locus">Caul_0445</name>
</gene>
<organism evidence="2">
    <name type="scientific">Caulobacter sp. (strain K31)</name>
    <dbReference type="NCBI Taxonomy" id="366602"/>
    <lineage>
        <taxon>Bacteria</taxon>
        <taxon>Pseudomonadati</taxon>
        <taxon>Pseudomonadota</taxon>
        <taxon>Alphaproteobacteria</taxon>
        <taxon>Caulobacterales</taxon>
        <taxon>Caulobacteraceae</taxon>
        <taxon>Caulobacter</taxon>
    </lineage>
</organism>
<dbReference type="SUPFAM" id="SSF89796">
    <property type="entry name" value="CoA-transferase family III (CaiB/BaiF)"/>
    <property type="match status" value="1"/>
</dbReference>
<dbReference type="OrthoDB" id="7488526at2"/>
<dbReference type="PANTHER" id="PTHR48207">
    <property type="entry name" value="SUCCINATE--HYDROXYMETHYLGLUTARATE COA-TRANSFERASE"/>
    <property type="match status" value="1"/>
</dbReference>
<dbReference type="STRING" id="366602.Caul_0445"/>